<accession>A0A0H5RF74</accession>
<evidence type="ECO:0000313" key="3">
    <source>
        <dbReference type="EMBL" id="CRZ12698.1"/>
    </source>
</evidence>
<keyword evidence="2" id="KW-1003">Cell membrane</keyword>
<feature type="non-terminal residue" evidence="3">
    <location>
        <position position="1"/>
    </location>
</feature>
<dbReference type="InterPro" id="IPR050510">
    <property type="entry name" value="Cation_transp_ATPase_P-type"/>
</dbReference>
<dbReference type="GO" id="GO:0006883">
    <property type="term" value="P:intracellular sodium ion homeostasis"/>
    <property type="evidence" value="ECO:0007669"/>
    <property type="project" value="TreeGrafter"/>
</dbReference>
<feature type="non-terminal residue" evidence="3">
    <location>
        <position position="159"/>
    </location>
</feature>
<evidence type="ECO:0000256" key="1">
    <source>
        <dbReference type="ARBA" id="ARBA00004651"/>
    </source>
</evidence>
<comment type="subcellular location">
    <subcellularLocation>
        <location evidence="1">Cell membrane</location>
        <topology evidence="1">Multi-pass membrane protein</topology>
    </subcellularLocation>
</comment>
<dbReference type="GO" id="GO:1902600">
    <property type="term" value="P:proton transmembrane transport"/>
    <property type="evidence" value="ECO:0007669"/>
    <property type="project" value="TreeGrafter"/>
</dbReference>
<dbReference type="GO" id="GO:0036376">
    <property type="term" value="P:sodium ion export across plasma membrane"/>
    <property type="evidence" value="ECO:0007669"/>
    <property type="project" value="TreeGrafter"/>
</dbReference>
<organism evidence="3">
    <name type="scientific">Spongospora subterranea</name>
    <dbReference type="NCBI Taxonomy" id="70186"/>
    <lineage>
        <taxon>Eukaryota</taxon>
        <taxon>Sar</taxon>
        <taxon>Rhizaria</taxon>
        <taxon>Endomyxa</taxon>
        <taxon>Phytomyxea</taxon>
        <taxon>Plasmodiophorida</taxon>
        <taxon>Plasmodiophoridae</taxon>
        <taxon>Spongospora</taxon>
    </lineage>
</organism>
<dbReference type="PANTHER" id="PTHR43294">
    <property type="entry name" value="SODIUM/POTASSIUM-TRANSPORTING ATPASE SUBUNIT ALPHA"/>
    <property type="match status" value="1"/>
</dbReference>
<dbReference type="GO" id="GO:0005391">
    <property type="term" value="F:P-type sodium:potassium-exchanging transporter activity"/>
    <property type="evidence" value="ECO:0007669"/>
    <property type="project" value="TreeGrafter"/>
</dbReference>
<dbReference type="Pfam" id="PF13246">
    <property type="entry name" value="Cation_ATPase"/>
    <property type="match status" value="1"/>
</dbReference>
<dbReference type="EMBL" id="HACM01012256">
    <property type="protein sequence ID" value="CRZ12698.1"/>
    <property type="molecule type" value="Transcribed_RNA"/>
</dbReference>
<reference evidence="3" key="1">
    <citation type="submission" date="2015-04" db="EMBL/GenBank/DDBJ databases">
        <title>The genome sequence of the plant pathogenic Rhizarian Plasmodiophora brassicae reveals insights in its biotrophic life cycle and the origin of chitin synthesis.</title>
        <authorList>
            <person name="Schwelm A."/>
            <person name="Fogelqvist J."/>
            <person name="Knaust A."/>
            <person name="Julke S."/>
            <person name="Lilja T."/>
            <person name="Dhandapani V."/>
            <person name="Bonilla-Rosso G."/>
            <person name="Karlsson M."/>
            <person name="Shevchenko A."/>
            <person name="Choi S.R."/>
            <person name="Kim H.G."/>
            <person name="Park J.Y."/>
            <person name="Lim Y.P."/>
            <person name="Ludwig-Muller J."/>
            <person name="Dixelius C."/>
        </authorList>
    </citation>
    <scope>NUCLEOTIDE SEQUENCE</scope>
    <source>
        <tissue evidence="3">Potato root galls</tissue>
    </source>
</reference>
<dbReference type="Gene3D" id="3.40.1110.10">
    <property type="entry name" value="Calcium-transporting ATPase, cytoplasmic domain N"/>
    <property type="match status" value="1"/>
</dbReference>
<dbReference type="GO" id="GO:0000166">
    <property type="term" value="F:nucleotide binding"/>
    <property type="evidence" value="ECO:0007669"/>
    <property type="project" value="InterPro"/>
</dbReference>
<proteinExistence type="predicted"/>
<sequence>GTLPVNMSREQFRQVFQVPFSSARKWMLCVLAPPPTDSDKRRILCLKGAPERVFQRCSSIYVNGVEEPITDKVRESFDSANALYMKQGRRVLALSVRRLPLEEYPSNLTAGAEKERFQTLFDSGKLVGEGTSAGLSMVGCTALEDPPKTSVPGAVLQCR</sequence>
<dbReference type="GO" id="GO:1990573">
    <property type="term" value="P:potassium ion import across plasma membrane"/>
    <property type="evidence" value="ECO:0007669"/>
    <property type="project" value="TreeGrafter"/>
</dbReference>
<dbReference type="SUPFAM" id="SSF81660">
    <property type="entry name" value="Metal cation-transporting ATPase, ATP-binding domain N"/>
    <property type="match status" value="1"/>
</dbReference>
<evidence type="ECO:0000256" key="2">
    <source>
        <dbReference type="ARBA" id="ARBA00022475"/>
    </source>
</evidence>
<dbReference type="InterPro" id="IPR023299">
    <property type="entry name" value="ATPase_P-typ_cyto_dom_N"/>
</dbReference>
<keyword evidence="2" id="KW-0472">Membrane</keyword>
<protein>
    <submittedName>
        <fullName evidence="3">Uncharacterized protein</fullName>
    </submittedName>
</protein>
<name>A0A0H5RF74_9EUKA</name>
<dbReference type="PANTHER" id="PTHR43294:SF21">
    <property type="entry name" value="CATION TRANSPORTING ATPASE"/>
    <property type="match status" value="1"/>
</dbReference>
<dbReference type="GO" id="GO:0030007">
    <property type="term" value="P:intracellular potassium ion homeostasis"/>
    <property type="evidence" value="ECO:0007669"/>
    <property type="project" value="TreeGrafter"/>
</dbReference>
<dbReference type="AlphaFoldDB" id="A0A0H5RF74"/>
<dbReference type="GO" id="GO:0005886">
    <property type="term" value="C:plasma membrane"/>
    <property type="evidence" value="ECO:0007669"/>
    <property type="project" value="UniProtKB-SubCell"/>
</dbReference>